<sequence>MSIQLIDCTLRDGGNLNQWQFSDMSIRQIIEGLDRARTDYIELGYLGGSGSNPSKQAGKTFDCTPEFLDELPQTSHAKKAIMVVPSVCSLEQLLKLNPNTVSLVRVASYPQDIAYAMPYIEALKKRGFQAAMNLMAASYTEPVQAAQIAVEAARHGADVFYIADSFGSMTPGSVREYISVLKQSTDCDVGFHGHNNLGLAFANALEAVRAGAVFVDTSLCGMARGAGNLPTEQWISAMTHWGGFSTDFDVLSIIETAEYVLHNVLEKPMRIAAPEMICGLHNIHYYYYDKIMDSRSEMQLKSAWKIAQSLGKMRPPKVDAAYLNKAMELTGGMNNES</sequence>
<dbReference type="Gene3D" id="3.20.20.70">
    <property type="entry name" value="Aldolase class I"/>
    <property type="match status" value="1"/>
</dbReference>
<dbReference type="EMBL" id="CP159992">
    <property type="protein sequence ID" value="XCP96033.1"/>
    <property type="molecule type" value="Genomic_DNA"/>
</dbReference>
<name>A0AAU8NGF2_9BACL</name>
<keyword evidence="1" id="KW-0464">Manganese</keyword>
<dbReference type="PANTHER" id="PTHR10277">
    <property type="entry name" value="HOMOCITRATE SYNTHASE-RELATED"/>
    <property type="match status" value="1"/>
</dbReference>
<protein>
    <submittedName>
        <fullName evidence="3">Aldolase</fullName>
    </submittedName>
</protein>
<dbReference type="InterPro" id="IPR013785">
    <property type="entry name" value="Aldolase_TIM"/>
</dbReference>
<organism evidence="3">
    <name type="scientific">Paenibacillus sp. AN1007</name>
    <dbReference type="NCBI Taxonomy" id="3151385"/>
    <lineage>
        <taxon>Bacteria</taxon>
        <taxon>Bacillati</taxon>
        <taxon>Bacillota</taxon>
        <taxon>Bacilli</taxon>
        <taxon>Bacillales</taxon>
        <taxon>Paenibacillaceae</taxon>
        <taxon>Paenibacillus</taxon>
    </lineage>
</organism>
<reference evidence="3" key="1">
    <citation type="submission" date="2024-05" db="EMBL/GenBank/DDBJ databases">
        <title>Draft genome assemblies of 36 bacteria isolated from hibernating arctic ground squirrels.</title>
        <authorList>
            <person name="McKee H."/>
            <person name="Mullen L."/>
            <person name="Drown D.M."/>
            <person name="Duddleston K.N."/>
        </authorList>
    </citation>
    <scope>NUCLEOTIDE SEQUENCE</scope>
    <source>
        <strain evidence="3">AN1007</strain>
    </source>
</reference>
<evidence type="ECO:0000256" key="1">
    <source>
        <dbReference type="ARBA" id="ARBA00023211"/>
    </source>
</evidence>
<gene>
    <name evidence="3" type="ORF">ABXS70_04775</name>
</gene>
<evidence type="ECO:0000259" key="2">
    <source>
        <dbReference type="PROSITE" id="PS50991"/>
    </source>
</evidence>
<dbReference type="SUPFAM" id="SSF51569">
    <property type="entry name" value="Aldolase"/>
    <property type="match status" value="1"/>
</dbReference>
<dbReference type="RefSeq" id="WP_366294241.1">
    <property type="nucleotide sequence ID" value="NZ_CP159992.1"/>
</dbReference>
<dbReference type="AlphaFoldDB" id="A0AAU8NGF2"/>
<dbReference type="PANTHER" id="PTHR10277:SF9">
    <property type="entry name" value="2-ISOPROPYLMALATE SYNTHASE 1, CHLOROPLASTIC-RELATED"/>
    <property type="match status" value="1"/>
</dbReference>
<dbReference type="GO" id="GO:0009098">
    <property type="term" value="P:L-leucine biosynthetic process"/>
    <property type="evidence" value="ECO:0007669"/>
    <property type="project" value="TreeGrafter"/>
</dbReference>
<dbReference type="GO" id="GO:0003852">
    <property type="term" value="F:2-isopropylmalate synthase activity"/>
    <property type="evidence" value="ECO:0007669"/>
    <property type="project" value="TreeGrafter"/>
</dbReference>
<proteinExistence type="predicted"/>
<dbReference type="InterPro" id="IPR000891">
    <property type="entry name" value="PYR_CT"/>
</dbReference>
<evidence type="ECO:0000313" key="3">
    <source>
        <dbReference type="EMBL" id="XCP96033.1"/>
    </source>
</evidence>
<feature type="domain" description="Pyruvate carboxyltransferase" evidence="2">
    <location>
        <begin position="3"/>
        <end position="254"/>
    </location>
</feature>
<dbReference type="InterPro" id="IPR050073">
    <property type="entry name" value="2-IPM_HCS-like"/>
</dbReference>
<dbReference type="Pfam" id="PF00682">
    <property type="entry name" value="HMGL-like"/>
    <property type="match status" value="1"/>
</dbReference>
<dbReference type="PROSITE" id="PS50991">
    <property type="entry name" value="PYR_CT"/>
    <property type="match status" value="1"/>
</dbReference>
<accession>A0AAU8NGF2</accession>